<keyword evidence="1" id="KW-0732">Signal</keyword>
<keyword evidence="3" id="KW-1185">Reference proteome</keyword>
<name>A0AAV9JE28_9PEZI</name>
<evidence type="ECO:0000313" key="2">
    <source>
        <dbReference type="EMBL" id="KAK4543462.1"/>
    </source>
</evidence>
<proteinExistence type="predicted"/>
<feature type="chain" id="PRO_5043317264" evidence="1">
    <location>
        <begin position="29"/>
        <end position="414"/>
    </location>
</feature>
<evidence type="ECO:0000313" key="3">
    <source>
        <dbReference type="Proteomes" id="UP001324427"/>
    </source>
</evidence>
<accession>A0AAV9JE28</accession>
<gene>
    <name evidence="2" type="ORF">LTR36_005605</name>
</gene>
<dbReference type="EMBL" id="JAVFHQ010000032">
    <property type="protein sequence ID" value="KAK4543462.1"/>
    <property type="molecule type" value="Genomic_DNA"/>
</dbReference>
<dbReference type="Proteomes" id="UP001324427">
    <property type="component" value="Unassembled WGS sequence"/>
</dbReference>
<protein>
    <submittedName>
        <fullName evidence="2">Uncharacterized protein</fullName>
    </submittedName>
</protein>
<organism evidence="2 3">
    <name type="scientific">Oleoguttula mirabilis</name>
    <dbReference type="NCBI Taxonomy" id="1507867"/>
    <lineage>
        <taxon>Eukaryota</taxon>
        <taxon>Fungi</taxon>
        <taxon>Dikarya</taxon>
        <taxon>Ascomycota</taxon>
        <taxon>Pezizomycotina</taxon>
        <taxon>Dothideomycetes</taxon>
        <taxon>Dothideomycetidae</taxon>
        <taxon>Mycosphaerellales</taxon>
        <taxon>Teratosphaeriaceae</taxon>
        <taxon>Oleoguttula</taxon>
    </lineage>
</organism>
<comment type="caution">
    <text evidence="2">The sequence shown here is derived from an EMBL/GenBank/DDBJ whole genome shotgun (WGS) entry which is preliminary data.</text>
</comment>
<evidence type="ECO:0000256" key="1">
    <source>
        <dbReference type="SAM" id="SignalP"/>
    </source>
</evidence>
<reference evidence="2 3" key="1">
    <citation type="submission" date="2021-11" db="EMBL/GenBank/DDBJ databases">
        <title>Black yeast isolated from Biological Soil Crust.</title>
        <authorList>
            <person name="Kurbessoian T."/>
        </authorList>
    </citation>
    <scope>NUCLEOTIDE SEQUENCE [LARGE SCALE GENOMIC DNA]</scope>
    <source>
        <strain evidence="2 3">CCFEE 5522</strain>
    </source>
</reference>
<dbReference type="AlphaFoldDB" id="A0AAV9JE28"/>
<sequence length="414" mass="43440">MAKSVIRAFIALQVVLFALLFIAPLGDAAFDVSDRSNPADASQAFTLCNADCKKTKGGLPSYMQCPPYFDTNGRPVKLPKQTGLAELSERRSEIDVAIFEPAKRDDPSRVDTIFDAGNARPAAVPPFHEPGVIPPPSLMTVSTGHLPPTSLTSRSVISTATIAAASAPVTISGPIWSGILLSTTFMTETITAAEDMASGLDKRQIIGEIPWRHDTTTKSKKPKPIYTHHSDAVSATIGFCGTPGSSCNEKVALEDFDSSDAITTAGIGEETPTAAAVASATANSMLAAATSVPAIEVRDAAYVPSLVRICNVTDLVDCYYPLAPGLADDGKDIPASSSTSIPWAPTTLATYAPNTWNGAPPTTLSTYAGNTFAGQPPPRSALTVSPQVGTARFGAGSADWRRQAMALREVSQWL</sequence>
<feature type="signal peptide" evidence="1">
    <location>
        <begin position="1"/>
        <end position="28"/>
    </location>
</feature>